<organism evidence="2">
    <name type="scientific">Kitasatospora sp. CMC57</name>
    <dbReference type="NCBI Taxonomy" id="3231513"/>
    <lineage>
        <taxon>Bacteria</taxon>
        <taxon>Bacillati</taxon>
        <taxon>Actinomycetota</taxon>
        <taxon>Actinomycetes</taxon>
        <taxon>Kitasatosporales</taxon>
        <taxon>Streptomycetaceae</taxon>
        <taxon>Kitasatospora</taxon>
    </lineage>
</organism>
<feature type="transmembrane region" description="Helical" evidence="1">
    <location>
        <begin position="297"/>
        <end position="318"/>
    </location>
</feature>
<keyword evidence="1" id="KW-0812">Transmembrane</keyword>
<dbReference type="EMBL" id="AP035881">
    <property type="protein sequence ID" value="BFP45256.1"/>
    <property type="molecule type" value="Genomic_DNA"/>
</dbReference>
<protein>
    <submittedName>
        <fullName evidence="2">Uncharacterized protein</fullName>
    </submittedName>
</protein>
<evidence type="ECO:0000313" key="2">
    <source>
        <dbReference type="EMBL" id="BFP45256.1"/>
    </source>
</evidence>
<evidence type="ECO:0000256" key="1">
    <source>
        <dbReference type="SAM" id="Phobius"/>
    </source>
</evidence>
<dbReference type="AlphaFoldDB" id="A0AB33JR74"/>
<sequence>MTDLTSGWTGDRATPQPGRLLIGLYPARYRAAHGDDIAAVFADATEGQPRRVVLRERRDLGTHALRLRLRIGPTDPAGRVLAGAAPVALALAAGWALYHLLPSLQPMVRQLRYPTRGVGVGYAVLEAAFQVVYTVPWLLALGFALLARWRTARIAGVVAALLGVGELFLLYGSAWVMPELAGTALVGALALLAPADLVDVRQWGRWEMTGLALGAGLPLIALGQYGPTVFSGWIGLTGLEPIWLSVVTAAALLARLSDRRPDRLLALGTGLGVLPWLVPVVVGVLAESDSQRGALTVLGACFAALGAAVALAGAVHLVRRARAAEPSDPA</sequence>
<gene>
    <name evidence="2" type="ORF">KCMC57_16240</name>
</gene>
<feature type="transmembrane region" description="Helical" evidence="1">
    <location>
        <begin position="265"/>
        <end position="285"/>
    </location>
</feature>
<feature type="transmembrane region" description="Helical" evidence="1">
    <location>
        <begin position="154"/>
        <end position="174"/>
    </location>
</feature>
<keyword evidence="1" id="KW-1133">Transmembrane helix</keyword>
<feature type="transmembrane region" description="Helical" evidence="1">
    <location>
        <begin position="233"/>
        <end position="253"/>
    </location>
</feature>
<dbReference type="RefSeq" id="WP_407987776.1">
    <property type="nucleotide sequence ID" value="NZ_AP035881.2"/>
</dbReference>
<name>A0AB33JR74_9ACTN</name>
<accession>A0AB33JR74</accession>
<feature type="transmembrane region" description="Helical" evidence="1">
    <location>
        <begin position="80"/>
        <end position="101"/>
    </location>
</feature>
<feature type="transmembrane region" description="Helical" evidence="1">
    <location>
        <begin position="121"/>
        <end position="147"/>
    </location>
</feature>
<keyword evidence="1" id="KW-0472">Membrane</keyword>
<reference evidence="2" key="1">
    <citation type="submission" date="2024-07" db="EMBL/GenBank/DDBJ databases">
        <title>Complete genome sequences of cellulolytic bacteria, Kitasatospora sp. CMC57 and Streptomyces sp. CMC78, isolated from Japanese agricultural soil.</title>
        <authorList>
            <person name="Hashimoto T."/>
            <person name="Ito M."/>
            <person name="Iwamoto M."/>
            <person name="Fukahori D."/>
            <person name="Shoda T."/>
            <person name="Sakoda M."/>
            <person name="Morohoshi T."/>
            <person name="Mitsuboshi M."/>
            <person name="Nishizawa T."/>
        </authorList>
    </citation>
    <scope>NUCLEOTIDE SEQUENCE</scope>
    <source>
        <strain evidence="2">CMC57</strain>
    </source>
</reference>
<proteinExistence type="predicted"/>